<evidence type="ECO:0000256" key="1">
    <source>
        <dbReference type="SAM" id="MobiDB-lite"/>
    </source>
</evidence>
<dbReference type="EMBL" id="JAHKSW010000010">
    <property type="protein sequence ID" value="KAG7327176.1"/>
    <property type="molecule type" value="Genomic_DNA"/>
</dbReference>
<evidence type="ECO:0000313" key="2">
    <source>
        <dbReference type="EMBL" id="KAG7327176.1"/>
    </source>
</evidence>
<evidence type="ECO:0000313" key="3">
    <source>
        <dbReference type="Proteomes" id="UP000824219"/>
    </source>
</evidence>
<gene>
    <name evidence="2" type="ORF">KOW79_008782</name>
</gene>
<dbReference type="AlphaFoldDB" id="A0A9D3NPE5"/>
<protein>
    <submittedName>
        <fullName evidence="2">Uncharacterized protein</fullName>
    </submittedName>
</protein>
<proteinExistence type="predicted"/>
<organism evidence="2 3">
    <name type="scientific">Hemibagrus wyckioides</name>
    <dbReference type="NCBI Taxonomy" id="337641"/>
    <lineage>
        <taxon>Eukaryota</taxon>
        <taxon>Metazoa</taxon>
        <taxon>Chordata</taxon>
        <taxon>Craniata</taxon>
        <taxon>Vertebrata</taxon>
        <taxon>Euteleostomi</taxon>
        <taxon>Actinopterygii</taxon>
        <taxon>Neopterygii</taxon>
        <taxon>Teleostei</taxon>
        <taxon>Ostariophysi</taxon>
        <taxon>Siluriformes</taxon>
        <taxon>Bagridae</taxon>
        <taxon>Hemibagrus</taxon>
    </lineage>
</organism>
<dbReference type="Proteomes" id="UP000824219">
    <property type="component" value="Linkage Group LG10"/>
</dbReference>
<reference evidence="2 3" key="1">
    <citation type="submission" date="2021-06" db="EMBL/GenBank/DDBJ databases">
        <title>Chromosome-level genome assembly of the red-tail catfish (Hemibagrus wyckioides).</title>
        <authorList>
            <person name="Shao F."/>
        </authorList>
    </citation>
    <scope>NUCLEOTIDE SEQUENCE [LARGE SCALE GENOMIC DNA]</scope>
    <source>
        <strain evidence="2">EC202008001</strain>
        <tissue evidence="2">Blood</tissue>
    </source>
</reference>
<accession>A0A9D3NPE5</accession>
<keyword evidence="3" id="KW-1185">Reference proteome</keyword>
<feature type="region of interest" description="Disordered" evidence="1">
    <location>
        <begin position="1"/>
        <end position="44"/>
    </location>
</feature>
<sequence>MIQVVKQKSHGMGQALIHNATGPASPSRPVRKTGRGLTGSSSELNWTRDRRHISSVNVQLSCGLPVALSKSGKAFSPQTVDSPPNQTPVTGPRFIALKKPWKIPVGSCHHSESVPRDFL</sequence>
<comment type="caution">
    <text evidence="2">The sequence shown here is derived from an EMBL/GenBank/DDBJ whole genome shotgun (WGS) entry which is preliminary data.</text>
</comment>
<name>A0A9D3NPE5_9TELE</name>